<dbReference type="PROSITE" id="PS51257">
    <property type="entry name" value="PROKAR_LIPOPROTEIN"/>
    <property type="match status" value="1"/>
</dbReference>
<evidence type="ECO:0008006" key="3">
    <source>
        <dbReference type="Google" id="ProtNLM"/>
    </source>
</evidence>
<gene>
    <name evidence="1" type="ORF">SAMN05216480_10822</name>
</gene>
<keyword evidence="2" id="KW-1185">Reference proteome</keyword>
<dbReference type="Pfam" id="PF11199">
    <property type="entry name" value="DUF2891"/>
    <property type="match status" value="1"/>
</dbReference>
<dbReference type="InterPro" id="IPR021365">
    <property type="entry name" value="DUF2891"/>
</dbReference>
<evidence type="ECO:0000313" key="1">
    <source>
        <dbReference type="EMBL" id="SFU57520.1"/>
    </source>
</evidence>
<accession>A0A1I7HA24</accession>
<dbReference type="STRING" id="1224947.SAMN05216480_10822"/>
<evidence type="ECO:0000313" key="2">
    <source>
        <dbReference type="Proteomes" id="UP000199138"/>
    </source>
</evidence>
<name>A0A1I7HA24_9FLAO</name>
<reference evidence="1 2" key="1">
    <citation type="submission" date="2016-10" db="EMBL/GenBank/DDBJ databases">
        <authorList>
            <person name="de Groot N.N."/>
        </authorList>
    </citation>
    <scope>NUCLEOTIDE SEQUENCE [LARGE SCALE GENOMIC DNA]</scope>
    <source>
        <strain evidence="1 2">CGMCC 1.12333</strain>
    </source>
</reference>
<dbReference type="AlphaFoldDB" id="A0A1I7HA24"/>
<dbReference type="RefSeq" id="WP_093025257.1">
    <property type="nucleotide sequence ID" value="NZ_FPBK01000008.1"/>
</dbReference>
<sequence>MKKLILLALLATVSCSENKSEKQPKTINDVQKEQAFQLSMEEAYKISQLPITCITTEFPNKTSQSLRNAEDLGSPSQLHPAFYGCFDWHSSVHGHWSIAAVLNNFPDIKNKDTLISILKNSISEDKIAGEITYFNRSNEYSFERTYGWAWLLKLSEALKTSNIEELNQLHETLQPLTEIVVQRYLDYLPKLQYPTRVGTHTNTAFGLRLAYDYALNEKNNELKTLIEKTADRFFKNDADCPISWEPGGSDFLSPCLEEADLMRKILSKDKFKIWFENFLPEMKNKDYQLATGIVGDRSDGHLVHLDGLNYSRAWCLYGIANTLGEDYNHLIPVANNHIKNAIDNLNGDTYEGSHWLGTFALYALIEGSKI</sequence>
<proteinExistence type="predicted"/>
<dbReference type="EMBL" id="FPBK01000008">
    <property type="protein sequence ID" value="SFU57520.1"/>
    <property type="molecule type" value="Genomic_DNA"/>
</dbReference>
<dbReference type="Proteomes" id="UP000199138">
    <property type="component" value="Unassembled WGS sequence"/>
</dbReference>
<organism evidence="1 2">
    <name type="scientific">Pustulibacterium marinum</name>
    <dbReference type="NCBI Taxonomy" id="1224947"/>
    <lineage>
        <taxon>Bacteria</taxon>
        <taxon>Pseudomonadati</taxon>
        <taxon>Bacteroidota</taxon>
        <taxon>Flavobacteriia</taxon>
        <taxon>Flavobacteriales</taxon>
        <taxon>Flavobacteriaceae</taxon>
        <taxon>Pustulibacterium</taxon>
    </lineage>
</organism>
<protein>
    <recommendedName>
        <fullName evidence="3">DUF2891 domain-containing protein</fullName>
    </recommendedName>
</protein>
<dbReference type="OrthoDB" id="9779797at2"/>